<dbReference type="InParanoid" id="A0A0L0HK63"/>
<dbReference type="RefSeq" id="XP_016609253.1">
    <property type="nucleotide sequence ID" value="XM_016752547.1"/>
</dbReference>
<keyword evidence="3" id="KW-1185">Reference proteome</keyword>
<sequence>MQDISPNSSRFAHTLAALFPPRKVFVRLSYLQQSYERTAGEGSWSRYFKSWADCVQTACSQPSSTLRFVQIKDQSGNGREAWICSLTRLGHAGLHDIVEHTRRMDIAVLAKMWAMRQSEHVDPYPDSTTSSELHELQRVLRKHEDCCEVSSKGVRINNIDDHRRSVDGDAYHYRPSKSTPPVSSQRDPDDAAFKRKRVNSPTSMLETLSNSRRQSRSASPVREPKAKRRSESSSSISASRVKKEPVDLFKYTPFSAQTHESPSPASTTIKVKIREQPPVKDPELIKAFRVLYGCHATVVHPPGTSLFGVTNPLLRGVGGLKNVSGGKGGAWAS</sequence>
<organism evidence="2 3">
    <name type="scientific">Spizellomyces punctatus (strain DAOM BR117)</name>
    <dbReference type="NCBI Taxonomy" id="645134"/>
    <lineage>
        <taxon>Eukaryota</taxon>
        <taxon>Fungi</taxon>
        <taxon>Fungi incertae sedis</taxon>
        <taxon>Chytridiomycota</taxon>
        <taxon>Chytridiomycota incertae sedis</taxon>
        <taxon>Chytridiomycetes</taxon>
        <taxon>Spizellomycetales</taxon>
        <taxon>Spizellomycetaceae</taxon>
        <taxon>Spizellomyces</taxon>
    </lineage>
</organism>
<proteinExistence type="predicted"/>
<dbReference type="OrthoDB" id="10310363at2759"/>
<dbReference type="EMBL" id="KQ257455">
    <property type="protein sequence ID" value="KND01214.1"/>
    <property type="molecule type" value="Genomic_DNA"/>
</dbReference>
<feature type="region of interest" description="Disordered" evidence="1">
    <location>
        <begin position="158"/>
        <end position="239"/>
    </location>
</feature>
<reference evidence="2 3" key="1">
    <citation type="submission" date="2009-08" db="EMBL/GenBank/DDBJ databases">
        <title>The Genome Sequence of Spizellomyces punctatus strain DAOM BR117.</title>
        <authorList>
            <consortium name="The Broad Institute Genome Sequencing Platform"/>
            <person name="Russ C."/>
            <person name="Cuomo C."/>
            <person name="Shea T."/>
            <person name="Young S.K."/>
            <person name="Zeng Q."/>
            <person name="Koehrsen M."/>
            <person name="Haas B."/>
            <person name="Borodovsky M."/>
            <person name="Guigo R."/>
            <person name="Alvarado L."/>
            <person name="Berlin A."/>
            <person name="Bochicchio J."/>
            <person name="Borenstein D."/>
            <person name="Chapman S."/>
            <person name="Chen Z."/>
            <person name="Engels R."/>
            <person name="Freedman E."/>
            <person name="Gellesch M."/>
            <person name="Goldberg J."/>
            <person name="Griggs A."/>
            <person name="Gujja S."/>
            <person name="Heiman D."/>
            <person name="Hepburn T."/>
            <person name="Howarth C."/>
            <person name="Jen D."/>
            <person name="Larson L."/>
            <person name="Lewis B."/>
            <person name="Mehta T."/>
            <person name="Park D."/>
            <person name="Pearson M."/>
            <person name="Roberts A."/>
            <person name="Saif S."/>
            <person name="Shenoy N."/>
            <person name="Sisk P."/>
            <person name="Stolte C."/>
            <person name="Sykes S."/>
            <person name="Thomson T."/>
            <person name="Walk T."/>
            <person name="White J."/>
            <person name="Yandava C."/>
            <person name="Burger G."/>
            <person name="Gray M.W."/>
            <person name="Holland P.W.H."/>
            <person name="King N."/>
            <person name="Lang F.B.F."/>
            <person name="Roger A.J."/>
            <person name="Ruiz-Trillo I."/>
            <person name="Lander E."/>
            <person name="Nusbaum C."/>
        </authorList>
    </citation>
    <scope>NUCLEOTIDE SEQUENCE [LARGE SCALE GENOMIC DNA]</scope>
    <source>
        <strain evidence="2 3">DAOM BR117</strain>
    </source>
</reference>
<accession>A0A0L0HK63</accession>
<evidence type="ECO:0000313" key="3">
    <source>
        <dbReference type="Proteomes" id="UP000053201"/>
    </source>
</evidence>
<dbReference type="VEuPathDB" id="FungiDB:SPPG_04305"/>
<evidence type="ECO:0000256" key="1">
    <source>
        <dbReference type="SAM" id="MobiDB-lite"/>
    </source>
</evidence>
<feature type="compositionally biased region" description="Basic and acidic residues" evidence="1">
    <location>
        <begin position="158"/>
        <end position="172"/>
    </location>
</feature>
<protein>
    <submittedName>
        <fullName evidence="2">Uncharacterized protein</fullName>
    </submittedName>
</protein>
<feature type="compositionally biased region" description="Polar residues" evidence="1">
    <location>
        <begin position="199"/>
        <end position="218"/>
    </location>
</feature>
<dbReference type="AlphaFoldDB" id="A0A0L0HK63"/>
<dbReference type="Proteomes" id="UP000053201">
    <property type="component" value="Unassembled WGS sequence"/>
</dbReference>
<feature type="compositionally biased region" description="Polar residues" evidence="1">
    <location>
        <begin position="176"/>
        <end position="185"/>
    </location>
</feature>
<evidence type="ECO:0000313" key="2">
    <source>
        <dbReference type="EMBL" id="KND01214.1"/>
    </source>
</evidence>
<name>A0A0L0HK63_SPIPD</name>
<dbReference type="GeneID" id="27687761"/>
<gene>
    <name evidence="2" type="ORF">SPPG_04305</name>
</gene>